<evidence type="ECO:0000313" key="1">
    <source>
        <dbReference type="EMBL" id="KAI3703632.1"/>
    </source>
</evidence>
<proteinExistence type="predicted"/>
<reference evidence="2" key="1">
    <citation type="journal article" date="2022" name="Mol. Ecol. Resour.">
        <title>The genomes of chicory, endive, great burdock and yacon provide insights into Asteraceae palaeo-polyploidization history and plant inulin production.</title>
        <authorList>
            <person name="Fan W."/>
            <person name="Wang S."/>
            <person name="Wang H."/>
            <person name="Wang A."/>
            <person name="Jiang F."/>
            <person name="Liu H."/>
            <person name="Zhao H."/>
            <person name="Xu D."/>
            <person name="Zhang Y."/>
        </authorList>
    </citation>
    <scope>NUCLEOTIDE SEQUENCE [LARGE SCALE GENOMIC DNA]</scope>
    <source>
        <strain evidence="2">cv. Yunnan</strain>
    </source>
</reference>
<dbReference type="Proteomes" id="UP001056120">
    <property type="component" value="Linkage Group LG25"/>
</dbReference>
<name>A0ACB9A1C8_9ASTR</name>
<accession>A0ACB9A1C8</accession>
<keyword evidence="2" id="KW-1185">Reference proteome</keyword>
<sequence>MNDNFLLFHGFSALAHLGFMLLVFISWVCKKVSIKGLEDPKQNGVLFYRQTLLSCVVLIVLNLVMCFLNLLYWYRNGWTKENIVNFSDTVLRALVWLFVSVYLQNHVSNSTGSKYPFPLRIWWFSSFLIFCFCLVLDYVFYKQIHSLAAQFLVLDASSVIIGLFLCYVGLSVKNEGNTMSRFYYESLLEGSSSVTSNHRDSKRGGETITPSATSNAFSLLTFSWIHPLISVGYKKRLDIEDVPQLDSLNSAQRSFSILRNKLELDTSRSSQMNTLSLVKAVILTTWKDITITGLLSLLSTLASYVGPFLIDTFVKYLNGHRDLNAGFLLVSAFCVAKVVECLANRHCDFKLQQAGINVRAALVAMIHHKGLTLSSQSKQGHSNGEIINFMAVDAERIGDFSKFMHNTWLVIVQVGLALAILYKNLGISSLASFVATVFVLLSNIPLGRFQEKFQAKLMEYKDKRMKTTSEILKNMRILKLYGWEMKFLSRIDDIRSKEAHWLYKFIFTLALSCCAFWVAPTLVAITTFGTSMLAGIPLDSGKVLSAVATFKNLQDSVYNLPDTISMIAQTKVSLDRIASFLSLAELDSGLVEIVPRGSSDTSVEIADGNFSWDVTSCNPTLTDISFSVFHGMKVAVCGPVGSGKSSLLSCILGEVPKLSGKVKLSGTKAYVGQSPWIQSGTIEENILFGKGMDRENYEKVLEACDLKKDLEVLSFGDQTVIGERGINLSGGQKQRIQIARALYQDADIYLFDDPFSAVDAITGNHLFKECVMDFLESKTVIYVTHQVEFLPAANLILVLKDGRITQAGKYDNIIKLGSDFLELVDAHKEALLEIDSVGYEIMDVSEKRGTFRKNIHDETIKGQNDELVHMEEKKRQLVVEEERERGKVGSSAYWKYLTTAYGGALTPLILLTHIMFESSQISSNYWLSWASPTSESNEPRVSGFKFILVYVAFGIGCSLCILARTMLLMQAGYETANRLFYKMHFSIFRAPMAFFDANPSGRILSRVSTDQTAMDLTIPYLIGPYAYIVIQLLGVILVMSLGAWPVFLVFIPVVGICIWLQQYYIPSARELARLVGVYKAPVIQHFSETISGSTTIRSFDQKHRFQDTCLKLIDSYSRPKFHVAGALAWLGLRLDMLSSLIFAFLLVFLVSVPEGIIDPSTAGLAVTYALNLNMLQALAILKLCNLEIQFISVERIFQYSSIPSEPPLVIDSNRPDHSWPSQGKVDIHHLQVRYAPHMPFVLRGITCTFQGGTKTGIVGRTGSGKSTLIQTLFRIVEPTSGEILIDGINISSIGLHDLRSRLSIIPQDPIMFNGTVRSNMDPLEDYRDDQIWEALDKCQIGDEVRNKEGKLNATVTENGENWSMGQRQLICLGRVLLKKSRILVLDEATASVDTATDNMIQKTIRQQFSDSTVIAIAHRITSVVKSDMVLVLNNGRIEEYDSPTTLLENKSSSFSQLVAEYSMRSNSGHSIAE</sequence>
<organism evidence="1 2">
    <name type="scientific">Smallanthus sonchifolius</name>
    <dbReference type="NCBI Taxonomy" id="185202"/>
    <lineage>
        <taxon>Eukaryota</taxon>
        <taxon>Viridiplantae</taxon>
        <taxon>Streptophyta</taxon>
        <taxon>Embryophyta</taxon>
        <taxon>Tracheophyta</taxon>
        <taxon>Spermatophyta</taxon>
        <taxon>Magnoliopsida</taxon>
        <taxon>eudicotyledons</taxon>
        <taxon>Gunneridae</taxon>
        <taxon>Pentapetalae</taxon>
        <taxon>asterids</taxon>
        <taxon>campanulids</taxon>
        <taxon>Asterales</taxon>
        <taxon>Asteraceae</taxon>
        <taxon>Asteroideae</taxon>
        <taxon>Heliantheae alliance</taxon>
        <taxon>Millerieae</taxon>
        <taxon>Smallanthus</taxon>
    </lineage>
</organism>
<gene>
    <name evidence="1" type="ORF">L1987_73824</name>
</gene>
<dbReference type="EMBL" id="CM042042">
    <property type="protein sequence ID" value="KAI3703632.1"/>
    <property type="molecule type" value="Genomic_DNA"/>
</dbReference>
<comment type="caution">
    <text evidence="1">The sequence shown here is derived from an EMBL/GenBank/DDBJ whole genome shotgun (WGS) entry which is preliminary data.</text>
</comment>
<protein>
    <submittedName>
        <fullName evidence="1">Uncharacterized protein</fullName>
    </submittedName>
</protein>
<reference evidence="1 2" key="2">
    <citation type="journal article" date="2022" name="Mol. Ecol. Resour.">
        <title>The genomes of chicory, endive, great burdock and yacon provide insights into Asteraceae paleo-polyploidization history and plant inulin production.</title>
        <authorList>
            <person name="Fan W."/>
            <person name="Wang S."/>
            <person name="Wang H."/>
            <person name="Wang A."/>
            <person name="Jiang F."/>
            <person name="Liu H."/>
            <person name="Zhao H."/>
            <person name="Xu D."/>
            <person name="Zhang Y."/>
        </authorList>
    </citation>
    <scope>NUCLEOTIDE SEQUENCE [LARGE SCALE GENOMIC DNA]</scope>
    <source>
        <strain evidence="2">cv. Yunnan</strain>
        <tissue evidence="1">Leaves</tissue>
    </source>
</reference>
<evidence type="ECO:0000313" key="2">
    <source>
        <dbReference type="Proteomes" id="UP001056120"/>
    </source>
</evidence>